<dbReference type="EMBL" id="AMZH03008362">
    <property type="protein sequence ID" value="RRT59116.1"/>
    <property type="molecule type" value="Genomic_DNA"/>
</dbReference>
<evidence type="ECO:0000313" key="2">
    <source>
        <dbReference type="EMBL" id="RRT59116.1"/>
    </source>
</evidence>
<accession>A0A426Z576</accession>
<gene>
    <name evidence="2" type="ORF">B296_00017918</name>
</gene>
<sequence>MLIAAIDQWGMCIDDSDSKGESDVSDSQQQRKQGEVATIEEEATGRAIRAAATIEEVWTRLGNNDRIGLQRREGSRVAAVVGTDGGWKIVAESKGRKRAAAARGWSNGRGGIAMTDRERQGVNDGLERKKTIAIGLKERQRRQRVSAAGKRALGPVAGRWEESKETVKKVDWKR</sequence>
<feature type="region of interest" description="Disordered" evidence="1">
    <location>
        <begin position="14"/>
        <end position="40"/>
    </location>
</feature>
<organism evidence="2 3">
    <name type="scientific">Ensete ventricosum</name>
    <name type="common">Abyssinian banana</name>
    <name type="synonym">Musa ensete</name>
    <dbReference type="NCBI Taxonomy" id="4639"/>
    <lineage>
        <taxon>Eukaryota</taxon>
        <taxon>Viridiplantae</taxon>
        <taxon>Streptophyta</taxon>
        <taxon>Embryophyta</taxon>
        <taxon>Tracheophyta</taxon>
        <taxon>Spermatophyta</taxon>
        <taxon>Magnoliopsida</taxon>
        <taxon>Liliopsida</taxon>
        <taxon>Zingiberales</taxon>
        <taxon>Musaceae</taxon>
        <taxon>Ensete</taxon>
    </lineage>
</organism>
<dbReference type="Proteomes" id="UP000287651">
    <property type="component" value="Unassembled WGS sequence"/>
</dbReference>
<feature type="region of interest" description="Disordered" evidence="1">
    <location>
        <begin position="98"/>
        <end position="125"/>
    </location>
</feature>
<evidence type="ECO:0000256" key="1">
    <source>
        <dbReference type="SAM" id="MobiDB-lite"/>
    </source>
</evidence>
<protein>
    <submittedName>
        <fullName evidence="2">Uncharacterized protein</fullName>
    </submittedName>
</protein>
<feature type="compositionally biased region" description="Basic and acidic residues" evidence="1">
    <location>
        <begin position="115"/>
        <end position="125"/>
    </location>
</feature>
<feature type="region of interest" description="Disordered" evidence="1">
    <location>
        <begin position="139"/>
        <end position="174"/>
    </location>
</feature>
<dbReference type="AlphaFoldDB" id="A0A426Z576"/>
<proteinExistence type="predicted"/>
<feature type="compositionally biased region" description="Basic and acidic residues" evidence="1">
    <location>
        <begin position="159"/>
        <end position="174"/>
    </location>
</feature>
<reference evidence="2 3" key="1">
    <citation type="journal article" date="2014" name="Agronomy (Basel)">
        <title>A Draft Genome Sequence for Ensete ventricosum, the Drought-Tolerant Tree Against Hunger.</title>
        <authorList>
            <person name="Harrison J."/>
            <person name="Moore K.A."/>
            <person name="Paszkiewicz K."/>
            <person name="Jones T."/>
            <person name="Grant M."/>
            <person name="Ambacheew D."/>
            <person name="Muzemil S."/>
            <person name="Studholme D.J."/>
        </authorList>
    </citation>
    <scope>NUCLEOTIDE SEQUENCE [LARGE SCALE GENOMIC DNA]</scope>
</reference>
<evidence type="ECO:0000313" key="3">
    <source>
        <dbReference type="Proteomes" id="UP000287651"/>
    </source>
</evidence>
<comment type="caution">
    <text evidence="2">The sequence shown here is derived from an EMBL/GenBank/DDBJ whole genome shotgun (WGS) entry which is preliminary data.</text>
</comment>
<name>A0A426Z576_ENSVE</name>